<dbReference type="AlphaFoldDB" id="A0A517Q521"/>
<accession>A0A517Q521</accession>
<dbReference type="Gene3D" id="1.10.1200.10">
    <property type="entry name" value="ACP-like"/>
    <property type="match status" value="1"/>
</dbReference>
<dbReference type="InterPro" id="IPR036736">
    <property type="entry name" value="ACP-like_sf"/>
</dbReference>
<keyword evidence="2" id="KW-1185">Reference proteome</keyword>
<gene>
    <name evidence="1" type="ORF">Enr10x_20440</name>
</gene>
<dbReference type="Proteomes" id="UP000315647">
    <property type="component" value="Chromosome"/>
</dbReference>
<evidence type="ECO:0000313" key="2">
    <source>
        <dbReference type="Proteomes" id="UP000315647"/>
    </source>
</evidence>
<evidence type="ECO:0000313" key="1">
    <source>
        <dbReference type="EMBL" id="QDT26734.1"/>
    </source>
</evidence>
<protein>
    <recommendedName>
        <fullName evidence="3">Carrier domain-containing protein</fullName>
    </recommendedName>
</protein>
<name>A0A517Q521_9PLAN</name>
<sequence length="128" mass="14235">MNSVSREPAGVPDHCPLCGAPVTQEMHDAVEQACCRSCGCRMDGAKLLLEFWERERTAIELSFSQPLTLETRLSELDFESLVLVELVMLLEGEVTVLIADVDDEALSQSRTVRELLSRLSHFVEGRGD</sequence>
<organism evidence="1 2">
    <name type="scientific">Gimesia panareensis</name>
    <dbReference type="NCBI Taxonomy" id="2527978"/>
    <lineage>
        <taxon>Bacteria</taxon>
        <taxon>Pseudomonadati</taxon>
        <taxon>Planctomycetota</taxon>
        <taxon>Planctomycetia</taxon>
        <taxon>Planctomycetales</taxon>
        <taxon>Planctomycetaceae</taxon>
        <taxon>Gimesia</taxon>
    </lineage>
</organism>
<proteinExistence type="predicted"/>
<reference evidence="1 2" key="1">
    <citation type="submission" date="2019-03" db="EMBL/GenBank/DDBJ databases">
        <title>Deep-cultivation of Planctomycetes and their phenomic and genomic characterization uncovers novel biology.</title>
        <authorList>
            <person name="Wiegand S."/>
            <person name="Jogler M."/>
            <person name="Boedeker C."/>
            <person name="Pinto D."/>
            <person name="Vollmers J."/>
            <person name="Rivas-Marin E."/>
            <person name="Kohn T."/>
            <person name="Peeters S.H."/>
            <person name="Heuer A."/>
            <person name="Rast P."/>
            <person name="Oberbeckmann S."/>
            <person name="Bunk B."/>
            <person name="Jeske O."/>
            <person name="Meyerdierks A."/>
            <person name="Storesund J.E."/>
            <person name="Kallscheuer N."/>
            <person name="Luecker S."/>
            <person name="Lage O.M."/>
            <person name="Pohl T."/>
            <person name="Merkel B.J."/>
            <person name="Hornburger P."/>
            <person name="Mueller R.-W."/>
            <person name="Bruemmer F."/>
            <person name="Labrenz M."/>
            <person name="Spormann A.M."/>
            <person name="Op den Camp H."/>
            <person name="Overmann J."/>
            <person name="Amann R."/>
            <person name="Jetten M.S.M."/>
            <person name="Mascher T."/>
            <person name="Medema M.H."/>
            <person name="Devos D.P."/>
            <person name="Kaster A.-K."/>
            <person name="Ovreas L."/>
            <person name="Rohde M."/>
            <person name="Galperin M.Y."/>
            <person name="Jogler C."/>
        </authorList>
    </citation>
    <scope>NUCLEOTIDE SEQUENCE [LARGE SCALE GENOMIC DNA]</scope>
    <source>
        <strain evidence="1 2">Enr10</strain>
    </source>
</reference>
<evidence type="ECO:0008006" key="3">
    <source>
        <dbReference type="Google" id="ProtNLM"/>
    </source>
</evidence>
<dbReference type="SUPFAM" id="SSF47336">
    <property type="entry name" value="ACP-like"/>
    <property type="match status" value="1"/>
</dbReference>
<dbReference type="RefSeq" id="WP_145448917.1">
    <property type="nucleotide sequence ID" value="NZ_CP037421.1"/>
</dbReference>
<dbReference type="EMBL" id="CP037421">
    <property type="protein sequence ID" value="QDT26734.1"/>
    <property type="molecule type" value="Genomic_DNA"/>
</dbReference>